<dbReference type="GO" id="GO:0004631">
    <property type="term" value="F:phosphomevalonate kinase activity"/>
    <property type="evidence" value="ECO:0007669"/>
    <property type="project" value="InterPro"/>
</dbReference>
<dbReference type="InterPro" id="IPR050416">
    <property type="entry name" value="FAD-linked_Oxidoreductase"/>
</dbReference>
<dbReference type="PANTHER" id="PTHR42973">
    <property type="entry name" value="BINDING OXIDOREDUCTASE, PUTATIVE (AFU_ORTHOLOGUE AFUA_1G17690)-RELATED"/>
    <property type="match status" value="1"/>
</dbReference>
<dbReference type="Pfam" id="PF01565">
    <property type="entry name" value="FAD_binding_4"/>
    <property type="match status" value="1"/>
</dbReference>
<dbReference type="Pfam" id="PF00156">
    <property type="entry name" value="Pribosyltran"/>
    <property type="match status" value="1"/>
</dbReference>
<dbReference type="Gene3D" id="3.40.462.20">
    <property type="match status" value="1"/>
</dbReference>
<evidence type="ECO:0000256" key="2">
    <source>
        <dbReference type="ARBA" id="ARBA00022630"/>
    </source>
</evidence>
<evidence type="ECO:0000313" key="8">
    <source>
        <dbReference type="Proteomes" id="UP000782241"/>
    </source>
</evidence>
<dbReference type="InterPro" id="IPR016164">
    <property type="entry name" value="FAD-linked_Oxase-like_C"/>
</dbReference>
<dbReference type="GO" id="GO:0016491">
    <property type="term" value="F:oxidoreductase activity"/>
    <property type="evidence" value="ECO:0007669"/>
    <property type="project" value="UniProtKB-KW"/>
</dbReference>
<feature type="compositionally biased region" description="Basic and acidic residues" evidence="5">
    <location>
        <begin position="889"/>
        <end position="903"/>
    </location>
</feature>
<dbReference type="InterPro" id="IPR029063">
    <property type="entry name" value="SAM-dependent_MTases_sf"/>
</dbReference>
<dbReference type="PANTHER" id="PTHR42973:SF25">
    <property type="entry name" value="PHOSPHOMEVALONATE KINASE"/>
    <property type="match status" value="1"/>
</dbReference>
<comment type="caution">
    <text evidence="7">The sequence shown here is derived from an EMBL/GenBank/DDBJ whole genome shotgun (WGS) entry which is preliminary data.</text>
</comment>
<protein>
    <recommendedName>
        <fullName evidence="6">FAD-binding PCMH-type domain-containing protein</fullName>
    </recommendedName>
</protein>
<keyword evidence="8" id="KW-1185">Reference proteome</keyword>
<evidence type="ECO:0000256" key="3">
    <source>
        <dbReference type="ARBA" id="ARBA00022827"/>
    </source>
</evidence>
<dbReference type="EMBL" id="JAGPUO010000010">
    <property type="protein sequence ID" value="KAG5660163.1"/>
    <property type="molecule type" value="Genomic_DNA"/>
</dbReference>
<dbReference type="InterPro" id="IPR029057">
    <property type="entry name" value="PRTase-like"/>
</dbReference>
<dbReference type="InterPro" id="IPR016166">
    <property type="entry name" value="FAD-bd_PCMH"/>
</dbReference>
<dbReference type="InterPro" id="IPR036318">
    <property type="entry name" value="FAD-bd_PCMH-like_sf"/>
</dbReference>
<dbReference type="CDD" id="cd06223">
    <property type="entry name" value="PRTases_typeI"/>
    <property type="match status" value="1"/>
</dbReference>
<accession>A0A9P7KRS7</accession>
<gene>
    <name evidence="7" type="ORF">KAF25_003685</name>
</gene>
<dbReference type="SUPFAM" id="SSF56176">
    <property type="entry name" value="FAD-binding/transporter-associated domain-like"/>
    <property type="match status" value="1"/>
</dbReference>
<dbReference type="InterPro" id="IPR006094">
    <property type="entry name" value="Oxid_FAD_bind_N"/>
</dbReference>
<feature type="domain" description="FAD-binding PCMH-type" evidence="6">
    <location>
        <begin position="296"/>
        <end position="484"/>
    </location>
</feature>
<dbReference type="SUPFAM" id="SSF55103">
    <property type="entry name" value="FAD-linked oxidases, C-terminal domain"/>
    <property type="match status" value="1"/>
</dbReference>
<dbReference type="SUPFAM" id="SSF53271">
    <property type="entry name" value="PRTase-like"/>
    <property type="match status" value="1"/>
</dbReference>
<dbReference type="GO" id="GO:0006695">
    <property type="term" value="P:cholesterol biosynthetic process"/>
    <property type="evidence" value="ECO:0007669"/>
    <property type="project" value="InterPro"/>
</dbReference>
<dbReference type="InterPro" id="IPR016169">
    <property type="entry name" value="FAD-bd_PCMH_sub2"/>
</dbReference>
<evidence type="ECO:0000256" key="5">
    <source>
        <dbReference type="SAM" id="MobiDB-lite"/>
    </source>
</evidence>
<dbReference type="Proteomes" id="UP000782241">
    <property type="component" value="Unassembled WGS sequence"/>
</dbReference>
<comment type="similarity">
    <text evidence="1">Belongs to the oxygen-dependent FAD-linked oxidoreductase family.</text>
</comment>
<sequence length="1137" mass="124725">MASLNVLKTALREKVHNEASIKPLSDIQYSEGFDLFLQHLGWETYEQFTIPQLSQQLVNLGTTCSQISVLEIGPGPKTVLAYLPGSLRQRITKYTAFEPNSLFCEQLGEWLSAAQEAPFPSSEATVVHQKPFGPDTQTDGAYNVILFCHSLYGMASQVGVVKNALSLLVEKPDDGLVIVFHRNDSLHLDNLVYHQSAYLPDGVFRIKDNDSALDKLAPFIAGCVLQHKDERENVLTEWRRVCRAMGRRDEQHPRQLIFDSPEVVITFTRYSTSLPELAAQVLLVTGDYKVKNKEAQSRNPAAVVKPTSTAQVQRCVQWALKNKVGLTVVGGGHSAHCRWPNVVSVDMGAFDQIHIANDDTRAEGLKMLVVAESGCKTGDIIRQAMAAGLTVPLGARPSVGAGLWLQGGIGHLARLYGLGCDAIIGAVVVSVASGQVLYVGDVPNQHRPSDAIRPENEDDLLWALKGAGTNFGIVISVIFQAFPAQLFSVHDWVIPLKDKRHAKQVLEDLNSLIAILPRDSSADAYLYCDGGKLHLGVTMFRCSTGEVDLKALPLINEFVHGVIGQQKSSKIVDAVGLFDTEMYMSGMHGGHGGGKTCSFKRCVFLKDSTMTDAISVLIAAIQDRPSPLCYFHLLHGGGAVSDITPDATAFGCRDWKFACVITGVWSCHQDDIAVIQSIVRWVFQVVMDLLPMSQGVYSADLGPDLRDKALATRAFGPNRRRLVKLKQAFDPHNVLAYACPLTRSLLPPKLVVLVTGEHGAGKDYCAKIWASVLKTHGHSSLVVSISDTTKREYAAATGADLSRLLGDRIYKEEQREELTKFYQDQLQKRPRLAEERFIKVVQSADVDVLFITGMRDEAPVATFSHLIQDAKLIDVNVVASPATLSLRRGGHESRGPAYHEKTSGSKSKVATPNYRPSFTFKNEETGRSMIRGFVLKRLLPFLSEDLQKLLGMIRSVPDFPRQGIEFRHVLNICQQNGGLALCVSLIRNLCPSDLRKVDAVVGCEAGGFIFASAMAISLDIRLVAIREANKLPPPKLSVVKQISHISSHTSNSACRSTFEMDANALRRGASVVVIDDVLATGETLVAVLQLLTKAGVEKEDIRVMVVAEFPFHRGREKLRQAGFGRIWVQSLLCFDGE</sequence>
<evidence type="ECO:0000313" key="7">
    <source>
        <dbReference type="EMBL" id="KAG5660163.1"/>
    </source>
</evidence>
<evidence type="ECO:0000259" key="6">
    <source>
        <dbReference type="PROSITE" id="PS51387"/>
    </source>
</evidence>
<evidence type="ECO:0000256" key="1">
    <source>
        <dbReference type="ARBA" id="ARBA00005466"/>
    </source>
</evidence>
<keyword evidence="3" id="KW-0274">FAD</keyword>
<evidence type="ECO:0000256" key="4">
    <source>
        <dbReference type="ARBA" id="ARBA00023002"/>
    </source>
</evidence>
<dbReference type="Gene3D" id="3.40.50.2020">
    <property type="match status" value="1"/>
</dbReference>
<dbReference type="InterPro" id="IPR027417">
    <property type="entry name" value="P-loop_NTPase"/>
</dbReference>
<dbReference type="Gene3D" id="3.30.465.10">
    <property type="match status" value="1"/>
</dbReference>
<keyword evidence="2" id="KW-0285">Flavoprotein</keyword>
<name>A0A9P7KRS7_9HYPO</name>
<organism evidence="7 8">
    <name type="scientific">Fusarium avenaceum</name>
    <dbReference type="NCBI Taxonomy" id="40199"/>
    <lineage>
        <taxon>Eukaryota</taxon>
        <taxon>Fungi</taxon>
        <taxon>Dikarya</taxon>
        <taxon>Ascomycota</taxon>
        <taxon>Pezizomycotina</taxon>
        <taxon>Sordariomycetes</taxon>
        <taxon>Hypocreomycetidae</taxon>
        <taxon>Hypocreales</taxon>
        <taxon>Nectriaceae</taxon>
        <taxon>Fusarium</taxon>
        <taxon>Fusarium tricinctum species complex</taxon>
    </lineage>
</organism>
<dbReference type="InterPro" id="IPR005919">
    <property type="entry name" value="Pmev_kin_anim"/>
</dbReference>
<dbReference type="AlphaFoldDB" id="A0A9P7KRS7"/>
<proteinExistence type="inferred from homology"/>
<dbReference type="GO" id="GO:0005737">
    <property type="term" value="C:cytoplasm"/>
    <property type="evidence" value="ECO:0007669"/>
    <property type="project" value="InterPro"/>
</dbReference>
<dbReference type="Gene3D" id="3.40.50.300">
    <property type="entry name" value="P-loop containing nucleotide triphosphate hydrolases"/>
    <property type="match status" value="1"/>
</dbReference>
<dbReference type="PROSITE" id="PS51387">
    <property type="entry name" value="FAD_PCMH"/>
    <property type="match status" value="1"/>
</dbReference>
<dbReference type="SUPFAM" id="SSF53335">
    <property type="entry name" value="S-adenosyl-L-methionine-dependent methyltransferases"/>
    <property type="match status" value="1"/>
</dbReference>
<feature type="region of interest" description="Disordered" evidence="5">
    <location>
        <begin position="887"/>
        <end position="909"/>
    </location>
</feature>
<dbReference type="Gene3D" id="3.40.50.150">
    <property type="entry name" value="Vaccinia Virus protein VP39"/>
    <property type="match status" value="1"/>
</dbReference>
<keyword evidence="4" id="KW-0560">Oxidoreductase</keyword>
<dbReference type="InterPro" id="IPR000836">
    <property type="entry name" value="PRTase_dom"/>
</dbReference>
<dbReference type="Pfam" id="PF04275">
    <property type="entry name" value="P-mevalo_kinase"/>
    <property type="match status" value="1"/>
</dbReference>
<reference evidence="7" key="1">
    <citation type="submission" date="2021-04" db="EMBL/GenBank/DDBJ databases">
        <title>Draft genome of Fusarium avenaceum strain F156N33, isolated from an atmospheric sample in Virginia.</title>
        <authorList>
            <person name="Yang S."/>
            <person name="Vinatzer B.A."/>
            <person name="Coleman J."/>
        </authorList>
    </citation>
    <scope>NUCLEOTIDE SEQUENCE</scope>
    <source>
        <strain evidence="7">F156N33</strain>
    </source>
</reference>
<dbReference type="GO" id="GO:0071949">
    <property type="term" value="F:FAD binding"/>
    <property type="evidence" value="ECO:0007669"/>
    <property type="project" value="InterPro"/>
</dbReference>